<dbReference type="PANTHER" id="PTHR30399">
    <property type="entry name" value="UNCHARACTERIZED PROTEIN YGJP"/>
    <property type="match status" value="1"/>
</dbReference>
<dbReference type="OrthoDB" id="581382at2"/>
<accession>A0A6N8I173</accession>
<feature type="domain" description="YgjP-like metallopeptidase" evidence="1">
    <location>
        <begin position="76"/>
        <end position="176"/>
    </location>
</feature>
<name>A0A6N8I173_9FIRM</name>
<dbReference type="PANTHER" id="PTHR30399:SF1">
    <property type="entry name" value="UTP PYROPHOSPHATASE"/>
    <property type="match status" value="1"/>
</dbReference>
<reference evidence="2 3" key="1">
    <citation type="submission" date="2019-09" db="EMBL/GenBank/DDBJ databases">
        <title>Genome sequence of Clostridium sp. EA1.</title>
        <authorList>
            <person name="Poehlein A."/>
            <person name="Bengelsdorf F.R."/>
            <person name="Daniel R."/>
        </authorList>
    </citation>
    <scope>NUCLEOTIDE SEQUENCE [LARGE SCALE GENOMIC DNA]</scope>
    <source>
        <strain evidence="2 3">EA1</strain>
    </source>
</reference>
<proteinExistence type="predicted"/>
<dbReference type="InterPro" id="IPR053136">
    <property type="entry name" value="UTP_pyrophosphatase-like"/>
</dbReference>
<dbReference type="CDD" id="cd07344">
    <property type="entry name" value="M48_yhfN_like"/>
    <property type="match status" value="1"/>
</dbReference>
<comment type="caution">
    <text evidence="2">The sequence shown here is derived from an EMBL/GenBank/DDBJ whole genome shotgun (WGS) entry which is preliminary data.</text>
</comment>
<sequence>MDRTIKVQRSKRKTMSLSVNRNGEIIVKAPLFLKNEIIEEFIGKHEMWLTKQLYFWNERAARERALALAMTPEKIAVLKERARAVLSERVNYYSKIMGVHPVGLKITSARTRWGSCSAKNALCFSYRLILLEPDAVDYVVVHELAHIREKNHGPGFYREIEKYLPDYRRRIQLLKESQNKIGL</sequence>
<feature type="domain" description="YgjP-like metallopeptidase" evidence="1">
    <location>
        <begin position="13"/>
        <end position="61"/>
    </location>
</feature>
<dbReference type="AlphaFoldDB" id="A0A6N8I173"/>
<keyword evidence="3" id="KW-1185">Reference proteome</keyword>
<dbReference type="Proteomes" id="UP000469440">
    <property type="component" value="Unassembled WGS sequence"/>
</dbReference>
<evidence type="ECO:0000259" key="1">
    <source>
        <dbReference type="Pfam" id="PF01863"/>
    </source>
</evidence>
<evidence type="ECO:0000313" key="3">
    <source>
        <dbReference type="Proteomes" id="UP000469440"/>
    </source>
</evidence>
<protein>
    <recommendedName>
        <fullName evidence="1">YgjP-like metallopeptidase domain-containing protein</fullName>
    </recommendedName>
</protein>
<evidence type="ECO:0000313" key="2">
    <source>
        <dbReference type="EMBL" id="MVB11500.1"/>
    </source>
</evidence>
<dbReference type="Gene3D" id="3.30.2010.10">
    <property type="entry name" value="Metalloproteases ('zincins'), catalytic domain"/>
    <property type="match status" value="1"/>
</dbReference>
<dbReference type="InterPro" id="IPR002725">
    <property type="entry name" value="YgjP-like_metallopeptidase"/>
</dbReference>
<organism evidence="2 3">
    <name type="scientific">Caproicibacter fermentans</name>
    <dbReference type="NCBI Taxonomy" id="2576756"/>
    <lineage>
        <taxon>Bacteria</taxon>
        <taxon>Bacillati</taxon>
        <taxon>Bacillota</taxon>
        <taxon>Clostridia</taxon>
        <taxon>Eubacteriales</taxon>
        <taxon>Acutalibacteraceae</taxon>
        <taxon>Caproicibacter</taxon>
    </lineage>
</organism>
<dbReference type="Pfam" id="PF01863">
    <property type="entry name" value="YgjP-like"/>
    <property type="match status" value="2"/>
</dbReference>
<gene>
    <name evidence="2" type="ORF">CAFE_22180</name>
</gene>
<dbReference type="RefSeq" id="WP_156990695.1">
    <property type="nucleotide sequence ID" value="NZ_VWXL01000058.1"/>
</dbReference>
<dbReference type="EMBL" id="VWXL01000058">
    <property type="protein sequence ID" value="MVB11500.1"/>
    <property type="molecule type" value="Genomic_DNA"/>
</dbReference>